<evidence type="ECO:0000256" key="9">
    <source>
        <dbReference type="ARBA" id="ARBA00048540"/>
    </source>
</evidence>
<keyword evidence="3 10" id="KW-0285">Flavoprotein</keyword>
<feature type="binding site" evidence="11">
    <location>
        <position position="185"/>
    </location>
    <ligand>
        <name>Mg(2+)</name>
        <dbReference type="ChEBI" id="CHEBI:18420"/>
    </ligand>
</feature>
<feature type="binding site" evidence="11">
    <location>
        <position position="300"/>
    </location>
    <ligand>
        <name>Mg(2+)</name>
        <dbReference type="ChEBI" id="CHEBI:18420"/>
    </ligand>
</feature>
<dbReference type="Gene3D" id="3.10.520.10">
    <property type="entry name" value="ApbE-like domains"/>
    <property type="match status" value="1"/>
</dbReference>
<dbReference type="EC" id="2.7.1.180" evidence="1 10"/>
<dbReference type="SUPFAM" id="SSF143631">
    <property type="entry name" value="ApbE-like"/>
    <property type="match status" value="1"/>
</dbReference>
<keyword evidence="13" id="KW-1185">Reference proteome</keyword>
<evidence type="ECO:0000256" key="8">
    <source>
        <dbReference type="ARBA" id="ARBA00031306"/>
    </source>
</evidence>
<comment type="cofactor">
    <cofactor evidence="11">
        <name>Mg(2+)</name>
        <dbReference type="ChEBI" id="CHEBI:18420"/>
    </cofactor>
    <cofactor evidence="11">
        <name>Mn(2+)</name>
        <dbReference type="ChEBI" id="CHEBI:29035"/>
    </cofactor>
    <text evidence="11">Magnesium. Can also use manganese.</text>
</comment>
<evidence type="ECO:0000256" key="6">
    <source>
        <dbReference type="ARBA" id="ARBA00022827"/>
    </source>
</evidence>
<dbReference type="InterPro" id="IPR024932">
    <property type="entry name" value="ApbE"/>
</dbReference>
<keyword evidence="4 10" id="KW-0808">Transferase</keyword>
<comment type="catalytic activity">
    <reaction evidence="9 10">
        <text>L-threonyl-[protein] + FAD = FMN-L-threonyl-[protein] + AMP + H(+)</text>
        <dbReference type="Rhea" id="RHEA:36847"/>
        <dbReference type="Rhea" id="RHEA-COMP:11060"/>
        <dbReference type="Rhea" id="RHEA-COMP:11061"/>
        <dbReference type="ChEBI" id="CHEBI:15378"/>
        <dbReference type="ChEBI" id="CHEBI:30013"/>
        <dbReference type="ChEBI" id="CHEBI:57692"/>
        <dbReference type="ChEBI" id="CHEBI:74257"/>
        <dbReference type="ChEBI" id="CHEBI:456215"/>
        <dbReference type="EC" id="2.7.1.180"/>
    </reaction>
</comment>
<comment type="similarity">
    <text evidence="10">Belongs to the ApbE family.</text>
</comment>
<feature type="binding site" evidence="11">
    <location>
        <position position="296"/>
    </location>
    <ligand>
        <name>Mg(2+)</name>
        <dbReference type="ChEBI" id="CHEBI:18420"/>
    </ligand>
</feature>
<keyword evidence="6 10" id="KW-0274">FAD</keyword>
<evidence type="ECO:0000256" key="4">
    <source>
        <dbReference type="ARBA" id="ARBA00022679"/>
    </source>
</evidence>
<name>A0A9D3AWY5_9FIRM</name>
<evidence type="ECO:0000256" key="5">
    <source>
        <dbReference type="ARBA" id="ARBA00022723"/>
    </source>
</evidence>
<protein>
    <recommendedName>
        <fullName evidence="2 10">FAD:protein FMN transferase</fullName>
        <ecNumber evidence="1 10">2.7.1.180</ecNumber>
    </recommendedName>
    <alternativeName>
        <fullName evidence="8 10">Flavin transferase</fullName>
    </alternativeName>
</protein>
<accession>A0A9D3AWY5</accession>
<dbReference type="Proteomes" id="UP000798488">
    <property type="component" value="Unassembled WGS sequence"/>
</dbReference>
<comment type="caution">
    <text evidence="12">The sequence shown here is derived from an EMBL/GenBank/DDBJ whole genome shotgun (WGS) entry which is preliminary data.</text>
</comment>
<evidence type="ECO:0000256" key="10">
    <source>
        <dbReference type="PIRNR" id="PIRNR006268"/>
    </source>
</evidence>
<dbReference type="Pfam" id="PF02424">
    <property type="entry name" value="ApbE"/>
    <property type="match status" value="1"/>
</dbReference>
<dbReference type="EMBL" id="LSRS01000010">
    <property type="protein sequence ID" value="KAF1083801.1"/>
    <property type="molecule type" value="Genomic_DNA"/>
</dbReference>
<dbReference type="PANTHER" id="PTHR30040:SF2">
    <property type="entry name" value="FAD:PROTEIN FMN TRANSFERASE"/>
    <property type="match status" value="1"/>
</dbReference>
<keyword evidence="7 10" id="KW-0460">Magnesium</keyword>
<sequence length="354" mass="38800">MLQSCFKCVIILVLLLILCFSGCEQKTAGLQEFSGERFIMDTLVHITVFCEDEHQGKKALDEAFTAFERISHLTDRFNYQDKTTPLSGDVIKVNNNAGNSPVRVSDDTLTILKRSNYFSELSGGAFDVTIGPLMDLWGFGSNRHEPEQEEINEALTLVDYEKIKIDYEQGTVFLPKSGMLLDLGGVAKGYATDQAVSALRKLDVNHAIINAGGNVYALGTKPDGALWRVGVQDPRGDGLIAIISVQDAAVVTSGDYQRYFIQGGARYHHILDPATGRSARDAMQVTVVGDSAMDADILSTTLFVLGSEKGFDMVTRLENTEVVFVRPDKQILYSDTLSKNLTFTGDGGYQLDAK</sequence>
<dbReference type="GO" id="GO:0016740">
    <property type="term" value="F:transferase activity"/>
    <property type="evidence" value="ECO:0007669"/>
    <property type="project" value="UniProtKB-UniRule"/>
</dbReference>
<dbReference type="PANTHER" id="PTHR30040">
    <property type="entry name" value="THIAMINE BIOSYNTHESIS LIPOPROTEIN APBE"/>
    <property type="match status" value="1"/>
</dbReference>
<keyword evidence="12" id="KW-0449">Lipoprotein</keyword>
<dbReference type="AlphaFoldDB" id="A0A9D3AWY5"/>
<evidence type="ECO:0000256" key="11">
    <source>
        <dbReference type="PIRSR" id="PIRSR006268-2"/>
    </source>
</evidence>
<dbReference type="InterPro" id="IPR003374">
    <property type="entry name" value="ApbE-like_sf"/>
</dbReference>
<dbReference type="PIRSF" id="PIRSF006268">
    <property type="entry name" value="ApbE"/>
    <property type="match status" value="1"/>
</dbReference>
<evidence type="ECO:0000256" key="1">
    <source>
        <dbReference type="ARBA" id="ARBA00011955"/>
    </source>
</evidence>
<proteinExistence type="inferred from homology"/>
<reference evidence="12" key="1">
    <citation type="submission" date="2016-02" db="EMBL/GenBank/DDBJ databases">
        <title>Draft Genome Sequence of Sporotomaculum syntrophicum Strain FB, a Syntrophic Benzoate Degrader.</title>
        <authorList>
            <person name="Nobu M.K."/>
            <person name="Narihiro T."/>
            <person name="Qiu Y.-L."/>
            <person name="Ohashi A."/>
            <person name="Liu W.-T."/>
            <person name="Yuji S."/>
        </authorList>
    </citation>
    <scope>NUCLEOTIDE SEQUENCE</scope>
    <source>
        <strain evidence="12">FB</strain>
    </source>
</reference>
<organism evidence="12 13">
    <name type="scientific">Sporotomaculum syntrophicum</name>
    <dbReference type="NCBI Taxonomy" id="182264"/>
    <lineage>
        <taxon>Bacteria</taxon>
        <taxon>Bacillati</taxon>
        <taxon>Bacillota</taxon>
        <taxon>Clostridia</taxon>
        <taxon>Eubacteriales</taxon>
        <taxon>Desulfallaceae</taxon>
        <taxon>Sporotomaculum</taxon>
    </lineage>
</organism>
<gene>
    <name evidence="12" type="primary">apbE_2</name>
    <name evidence="12" type="ORF">SPSYN_03075</name>
</gene>
<evidence type="ECO:0000313" key="12">
    <source>
        <dbReference type="EMBL" id="KAF1083801.1"/>
    </source>
</evidence>
<evidence type="ECO:0000256" key="2">
    <source>
        <dbReference type="ARBA" id="ARBA00016337"/>
    </source>
</evidence>
<keyword evidence="5 10" id="KW-0479">Metal-binding</keyword>
<dbReference type="GO" id="GO:0046872">
    <property type="term" value="F:metal ion binding"/>
    <property type="evidence" value="ECO:0007669"/>
    <property type="project" value="UniProtKB-UniRule"/>
</dbReference>
<evidence type="ECO:0000256" key="3">
    <source>
        <dbReference type="ARBA" id="ARBA00022630"/>
    </source>
</evidence>
<evidence type="ECO:0000313" key="13">
    <source>
        <dbReference type="Proteomes" id="UP000798488"/>
    </source>
</evidence>
<evidence type="ECO:0000256" key="7">
    <source>
        <dbReference type="ARBA" id="ARBA00022842"/>
    </source>
</evidence>